<dbReference type="AlphaFoldDB" id="C9MKJ4"/>
<comment type="caution">
    <text evidence="1">The sequence shown here is derived from an EMBL/GenBank/DDBJ whole genome shotgun (WGS) entry which is preliminary data.</text>
</comment>
<reference evidence="1 2" key="1">
    <citation type="submission" date="2009-09" db="EMBL/GenBank/DDBJ databases">
        <authorList>
            <person name="Weinstock G."/>
            <person name="Sodergren E."/>
            <person name="Clifton S."/>
            <person name="Fulton L."/>
            <person name="Fulton B."/>
            <person name="Courtney L."/>
            <person name="Fronick C."/>
            <person name="Harrison M."/>
            <person name="Strong C."/>
            <person name="Farmer C."/>
            <person name="Delahaunty K."/>
            <person name="Markovic C."/>
            <person name="Hall O."/>
            <person name="Minx P."/>
            <person name="Tomlinson C."/>
            <person name="Mitreva M."/>
            <person name="Nelson J."/>
            <person name="Hou S."/>
            <person name="Wollam A."/>
            <person name="Pepin K.H."/>
            <person name="Johnson M."/>
            <person name="Bhonagiri V."/>
            <person name="Nash W.E."/>
            <person name="Warren W."/>
            <person name="Chinwalla A."/>
            <person name="Mardis E.R."/>
            <person name="Wilson R.K."/>
        </authorList>
    </citation>
    <scope>NUCLEOTIDE SEQUENCE [LARGE SCALE GENOMIC DNA]</scope>
    <source>
        <strain evidence="1 2">F0319</strain>
    </source>
</reference>
<protein>
    <submittedName>
        <fullName evidence="1">Uncharacterized protein</fullName>
    </submittedName>
</protein>
<dbReference type="Proteomes" id="UP000003327">
    <property type="component" value="Unassembled WGS sequence"/>
</dbReference>
<accession>C9MKJ4</accession>
<dbReference type="HOGENOM" id="CLU_3220347_0_0_10"/>
<name>C9MKJ4_9BACT</name>
<sequence>MACQITANRFIRLQPANNTHLIVRQLRYRSGLITYRMIRPVKLQ</sequence>
<dbReference type="EMBL" id="ACVA01000004">
    <property type="protein sequence ID" value="EEX19962.1"/>
    <property type="molecule type" value="Genomic_DNA"/>
</dbReference>
<keyword evidence="2" id="KW-1185">Reference proteome</keyword>
<evidence type="ECO:0000313" key="1">
    <source>
        <dbReference type="EMBL" id="EEX19962.1"/>
    </source>
</evidence>
<proteinExistence type="predicted"/>
<gene>
    <name evidence="1" type="ORF">HMPREF0973_00102</name>
</gene>
<organism evidence="1 2">
    <name type="scientific">Prevotella veroralis F0319</name>
    <dbReference type="NCBI Taxonomy" id="649761"/>
    <lineage>
        <taxon>Bacteria</taxon>
        <taxon>Pseudomonadati</taxon>
        <taxon>Bacteroidota</taxon>
        <taxon>Bacteroidia</taxon>
        <taxon>Bacteroidales</taxon>
        <taxon>Prevotellaceae</taxon>
        <taxon>Prevotella</taxon>
    </lineage>
</organism>
<evidence type="ECO:0000313" key="2">
    <source>
        <dbReference type="Proteomes" id="UP000003327"/>
    </source>
</evidence>